<dbReference type="SUPFAM" id="SSF81296">
    <property type="entry name" value="E set domains"/>
    <property type="match status" value="6"/>
</dbReference>
<dbReference type="FunFam" id="2.60.40.10:FF:000140">
    <property type="entry name" value="FiLamiN (Actin binding protein) homolog"/>
    <property type="match status" value="1"/>
</dbReference>
<dbReference type="InterPro" id="IPR013783">
    <property type="entry name" value="Ig-like_fold"/>
</dbReference>
<evidence type="ECO:0000256" key="4">
    <source>
        <dbReference type="SAM" id="MobiDB-lite"/>
    </source>
</evidence>
<gene>
    <name evidence="5" type="ORF">BSL78_15702</name>
</gene>
<dbReference type="InterPro" id="IPR014756">
    <property type="entry name" value="Ig_E-set"/>
</dbReference>
<feature type="repeat" description="Filamin" evidence="3">
    <location>
        <begin position="316"/>
        <end position="412"/>
    </location>
</feature>
<dbReference type="STRING" id="307972.A0A2G8KHF6"/>
<name>A0A2G8KHF6_STIJA</name>
<keyword evidence="6" id="KW-1185">Reference proteome</keyword>
<evidence type="ECO:0000313" key="5">
    <source>
        <dbReference type="EMBL" id="PIK47409.1"/>
    </source>
</evidence>
<comment type="similarity">
    <text evidence="1">Belongs to the filamin family.</text>
</comment>
<evidence type="ECO:0000256" key="1">
    <source>
        <dbReference type="ARBA" id="ARBA00009238"/>
    </source>
</evidence>
<dbReference type="SMART" id="SM00557">
    <property type="entry name" value="IG_FLMN"/>
    <property type="match status" value="6"/>
</dbReference>
<dbReference type="FunFam" id="2.60.40.10:FF:000001">
    <property type="entry name" value="Filamin-C isoform b"/>
    <property type="match status" value="3"/>
</dbReference>
<feature type="repeat" description="Filamin" evidence="3">
    <location>
        <begin position="117"/>
        <end position="222"/>
    </location>
</feature>
<dbReference type="Proteomes" id="UP000230750">
    <property type="component" value="Unassembled WGS sequence"/>
</dbReference>
<feature type="repeat" description="Filamin" evidence="3">
    <location>
        <begin position="14"/>
        <end position="116"/>
    </location>
</feature>
<evidence type="ECO:0000256" key="3">
    <source>
        <dbReference type="PROSITE-ProRule" id="PRU00087"/>
    </source>
</evidence>
<keyword evidence="2" id="KW-0677">Repeat</keyword>
<proteinExistence type="inferred from homology"/>
<dbReference type="Pfam" id="PF00630">
    <property type="entry name" value="Filamin"/>
    <property type="match status" value="6"/>
</dbReference>
<dbReference type="Gene3D" id="2.60.40.10">
    <property type="entry name" value="Immunoglobulins"/>
    <property type="match status" value="6"/>
</dbReference>
<dbReference type="PANTHER" id="PTHR38537:SF8">
    <property type="entry name" value="FILAMIN-A"/>
    <property type="match status" value="1"/>
</dbReference>
<evidence type="ECO:0000256" key="2">
    <source>
        <dbReference type="ARBA" id="ARBA00022737"/>
    </source>
</evidence>
<dbReference type="GO" id="GO:0051015">
    <property type="term" value="F:actin filament binding"/>
    <property type="evidence" value="ECO:0007669"/>
    <property type="project" value="InterPro"/>
</dbReference>
<dbReference type="AlphaFoldDB" id="A0A2G8KHF6"/>
<dbReference type="InterPro" id="IPR017868">
    <property type="entry name" value="Filamin/ABP280_repeat-like"/>
</dbReference>
<feature type="repeat" description="Filamin" evidence="3">
    <location>
        <begin position="413"/>
        <end position="509"/>
    </location>
</feature>
<dbReference type="GO" id="GO:0030036">
    <property type="term" value="P:actin cytoskeleton organization"/>
    <property type="evidence" value="ECO:0007669"/>
    <property type="project" value="InterPro"/>
</dbReference>
<feature type="region of interest" description="Disordered" evidence="4">
    <location>
        <begin position="261"/>
        <end position="280"/>
    </location>
</feature>
<dbReference type="PROSITE" id="PS50194">
    <property type="entry name" value="FILAMIN_REPEAT"/>
    <property type="match status" value="6"/>
</dbReference>
<sequence length="609" mass="64538">MNIHWKILLCLQVNIGAGPDRVKIYGPGVEPGKVKANEPTYFTVDAKDAGNAPITAKVKSKPGVNGPQVKEMPVTLTDNGDGTHTANYTPEGPGDYEVEVKYGGKDVPKTPIQITAIPNVDVSKIKVNDLQDNVFKDCPTDFTVDTKPLGVPVDKNLIGADITTPSGKKLRPILKDNGDDSVTCSYVPEEQGEYKITPTFAGQPLGKSQGAPVGKKPYRVNSYPGNDPTKVKAYGPGLQSGITKKPAVFTVDTKNAGKGGLGISVEGPEEPQVNCKDNKDGTATVEYMPTKPGDYVIKIAFADEPIPGSPFKPQIVDDVDASQVTANGPGLNKEVRKNTPQNFKVDASKAGKAPLEVDVMQGRGGAPVKPKITDNFDGTYDVSYVPTVEGRAQIDIKYGGKEIPNSPVTTKVLPQVEPEKVRIDGPGVEKTGVKASLPVEFTVDTRDAGDADLAIAITTPDGKPVQPDIVDNGDGTYKISYVPKDVGPHNVTVKYGGDNAGNSPYSVKVVPTGDASKCSIIEETVTKTVTVEEETVIKVNSKDAGPGRVTCTIVGPDGQEVPDVQVRDNGDGTFDIIWTCPAPGDYEVDLRFGGQSLTVDQSRPVSCIL</sequence>
<protein>
    <submittedName>
        <fullName evidence="5">Putative filamin-B</fullName>
    </submittedName>
</protein>
<feature type="repeat" description="Filamin" evidence="3">
    <location>
        <begin position="223"/>
        <end position="315"/>
    </location>
</feature>
<comment type="caution">
    <text evidence="5">The sequence shown here is derived from an EMBL/GenBank/DDBJ whole genome shotgun (WGS) entry which is preliminary data.</text>
</comment>
<accession>A0A2G8KHF6</accession>
<dbReference type="InterPro" id="IPR044801">
    <property type="entry name" value="Filamin"/>
</dbReference>
<dbReference type="PANTHER" id="PTHR38537">
    <property type="entry name" value="JITTERBUG, ISOFORM N"/>
    <property type="match status" value="1"/>
</dbReference>
<dbReference type="EMBL" id="MRZV01000581">
    <property type="protein sequence ID" value="PIK47409.1"/>
    <property type="molecule type" value="Genomic_DNA"/>
</dbReference>
<reference evidence="5 6" key="1">
    <citation type="journal article" date="2017" name="PLoS Biol.">
        <title>The sea cucumber genome provides insights into morphological evolution and visceral regeneration.</title>
        <authorList>
            <person name="Zhang X."/>
            <person name="Sun L."/>
            <person name="Yuan J."/>
            <person name="Sun Y."/>
            <person name="Gao Y."/>
            <person name="Zhang L."/>
            <person name="Li S."/>
            <person name="Dai H."/>
            <person name="Hamel J.F."/>
            <person name="Liu C."/>
            <person name="Yu Y."/>
            <person name="Liu S."/>
            <person name="Lin W."/>
            <person name="Guo K."/>
            <person name="Jin S."/>
            <person name="Xu P."/>
            <person name="Storey K.B."/>
            <person name="Huan P."/>
            <person name="Zhang T."/>
            <person name="Zhou Y."/>
            <person name="Zhang J."/>
            <person name="Lin C."/>
            <person name="Li X."/>
            <person name="Xing L."/>
            <person name="Huo D."/>
            <person name="Sun M."/>
            <person name="Wang L."/>
            <person name="Mercier A."/>
            <person name="Li F."/>
            <person name="Yang H."/>
            <person name="Xiang J."/>
        </authorList>
    </citation>
    <scope>NUCLEOTIDE SEQUENCE [LARGE SCALE GENOMIC DNA]</scope>
    <source>
        <strain evidence="5">Shaxun</strain>
        <tissue evidence="5">Muscle</tissue>
    </source>
</reference>
<dbReference type="InterPro" id="IPR001298">
    <property type="entry name" value="Filamin/ABP280_rpt"/>
</dbReference>
<feature type="region of interest" description="Disordered" evidence="4">
    <location>
        <begin position="199"/>
        <end position="227"/>
    </location>
</feature>
<organism evidence="5 6">
    <name type="scientific">Stichopus japonicus</name>
    <name type="common">Sea cucumber</name>
    <dbReference type="NCBI Taxonomy" id="307972"/>
    <lineage>
        <taxon>Eukaryota</taxon>
        <taxon>Metazoa</taxon>
        <taxon>Echinodermata</taxon>
        <taxon>Eleutherozoa</taxon>
        <taxon>Echinozoa</taxon>
        <taxon>Holothuroidea</taxon>
        <taxon>Aspidochirotacea</taxon>
        <taxon>Aspidochirotida</taxon>
        <taxon>Stichopodidae</taxon>
        <taxon>Apostichopus</taxon>
    </lineage>
</organism>
<evidence type="ECO:0000313" key="6">
    <source>
        <dbReference type="Proteomes" id="UP000230750"/>
    </source>
</evidence>
<feature type="repeat" description="Filamin" evidence="3">
    <location>
        <begin position="510"/>
        <end position="609"/>
    </location>
</feature>
<dbReference type="OrthoDB" id="5334309at2759"/>